<sequence>MLDSLKKNETLTLRMRRVEEIMYNQVKSRHNNVQETLIAMIGSGGKRLRPAFLLLGSDFGMGQNDEIYETAAAIEMLHMATLIHDDIIDEALVRRGIATAQSRFGKDYAVFMGDFLLNRSFHLISKGSHSQEALRVMDQIFYGEMLQYNNRYSRNASIARYIRIAANKTASLFAVSFYLGAKSSGCDDYLCRTLKRIGYYFGIAFQIIDDILDFTASEGSAGKSVQNDIKMGFYTLPVIYTSLIDHGRIWELIDSADFNQLSQHIETMHGIDKTVGLAEDYLKKANRLLKKLPDNDAKKPISDILNGLEHTLMLSVNPTIKRASGLS</sequence>
<evidence type="ECO:0000313" key="1">
    <source>
        <dbReference type="EMBL" id="QOX62122.1"/>
    </source>
</evidence>
<protein>
    <submittedName>
        <fullName evidence="1">Polyprenyl synthetase family protein</fullName>
    </submittedName>
</protein>
<organism evidence="1 2">
    <name type="scientific">Anoxybacterium hadale</name>
    <dbReference type="NCBI Taxonomy" id="3408580"/>
    <lineage>
        <taxon>Bacteria</taxon>
        <taxon>Bacillati</taxon>
        <taxon>Bacillota</taxon>
        <taxon>Clostridia</taxon>
        <taxon>Peptostreptococcales</taxon>
        <taxon>Anaerovoracaceae</taxon>
        <taxon>Anoxybacterium</taxon>
    </lineage>
</organism>
<name>A0ACD1A6Z6_9FIRM</name>
<proteinExistence type="predicted"/>
<dbReference type="Proteomes" id="UP000594014">
    <property type="component" value="Chromosome"/>
</dbReference>
<keyword evidence="2" id="KW-1185">Reference proteome</keyword>
<evidence type="ECO:0000313" key="2">
    <source>
        <dbReference type="Proteomes" id="UP000594014"/>
    </source>
</evidence>
<accession>A0ACD1A6Z6</accession>
<dbReference type="EMBL" id="CP042469">
    <property type="protein sequence ID" value="QOX62122.1"/>
    <property type="molecule type" value="Genomic_DNA"/>
</dbReference>
<reference evidence="1" key="1">
    <citation type="submission" date="2019-08" db="EMBL/GenBank/DDBJ databases">
        <title>Genome sequence of Clostridiales bacterium MT110.</title>
        <authorList>
            <person name="Cao J."/>
        </authorList>
    </citation>
    <scope>NUCLEOTIDE SEQUENCE</scope>
    <source>
        <strain evidence="1">MT110</strain>
    </source>
</reference>
<gene>
    <name evidence="1" type="ORF">FRZ06_01530</name>
</gene>